<sequence>MLNPIENEYPTFKTAVKSFMTESRMEILSLPVGVTMKDHRQFFLQTATSRFLPEVTTAERCHAYYRHTLHFHTLVTDFQDMPVGT</sequence>
<name>A0A2P4Y8U2_9STRA</name>
<protein>
    <submittedName>
        <fullName evidence="1">RNA pseudouridylate synthase</fullName>
    </submittedName>
</protein>
<evidence type="ECO:0000313" key="2">
    <source>
        <dbReference type="Proteomes" id="UP000237271"/>
    </source>
</evidence>
<keyword evidence="2" id="KW-1185">Reference proteome</keyword>
<comment type="caution">
    <text evidence="1">The sequence shown here is derived from an EMBL/GenBank/DDBJ whole genome shotgun (WGS) entry which is preliminary data.</text>
</comment>
<evidence type="ECO:0000313" key="1">
    <source>
        <dbReference type="EMBL" id="POM74225.1"/>
    </source>
</evidence>
<dbReference type="AlphaFoldDB" id="A0A2P4Y8U2"/>
<dbReference type="OrthoDB" id="2266637at2759"/>
<dbReference type="EMBL" id="NCKW01004909">
    <property type="protein sequence ID" value="POM74225.1"/>
    <property type="molecule type" value="Genomic_DNA"/>
</dbReference>
<reference evidence="1 2" key="1">
    <citation type="journal article" date="2017" name="Genome Biol. Evol.">
        <title>Phytophthora megakarya and P. palmivora, closely related causal agents of cacao black pod rot, underwent increases in genome sizes and gene numbers by different mechanisms.</title>
        <authorList>
            <person name="Ali S.S."/>
            <person name="Shao J."/>
            <person name="Lary D.J."/>
            <person name="Kronmiller B."/>
            <person name="Shen D."/>
            <person name="Strem M.D."/>
            <person name="Amoako-Attah I."/>
            <person name="Akrofi A.Y."/>
            <person name="Begoude B.A."/>
            <person name="Ten Hoopen G.M."/>
            <person name="Coulibaly K."/>
            <person name="Kebe B.I."/>
            <person name="Melnick R.L."/>
            <person name="Guiltinan M.J."/>
            <person name="Tyler B.M."/>
            <person name="Meinhardt L.W."/>
            <person name="Bailey B.A."/>
        </authorList>
    </citation>
    <scope>NUCLEOTIDE SEQUENCE [LARGE SCALE GENOMIC DNA]</scope>
    <source>
        <strain evidence="2">sbr112.9</strain>
    </source>
</reference>
<accession>A0A2P4Y8U2</accession>
<gene>
    <name evidence="1" type="ORF">PHPALM_8849</name>
</gene>
<organism evidence="1 2">
    <name type="scientific">Phytophthora palmivora</name>
    <dbReference type="NCBI Taxonomy" id="4796"/>
    <lineage>
        <taxon>Eukaryota</taxon>
        <taxon>Sar</taxon>
        <taxon>Stramenopiles</taxon>
        <taxon>Oomycota</taxon>
        <taxon>Peronosporomycetes</taxon>
        <taxon>Peronosporales</taxon>
        <taxon>Peronosporaceae</taxon>
        <taxon>Phytophthora</taxon>
    </lineage>
</organism>
<proteinExistence type="predicted"/>
<dbReference type="Proteomes" id="UP000237271">
    <property type="component" value="Unassembled WGS sequence"/>
</dbReference>